<gene>
    <name evidence="1" type="ORF">ETSY1_41630</name>
</gene>
<sequence length="75" mass="8901">MPNLIVYKFNTFLNLIEMFFYRAINIKNMCIGITKMPSRYIRDSSAIIRIIINIPGKIVIVSSIRNFEHRLVYVY</sequence>
<name>W4L4U3_ENTF1</name>
<accession>W4L4U3</accession>
<dbReference type="AlphaFoldDB" id="W4L4U3"/>
<dbReference type="Proteomes" id="UP000019141">
    <property type="component" value="Unassembled WGS sequence"/>
</dbReference>
<keyword evidence="2" id="KW-1185">Reference proteome</keyword>
<protein>
    <submittedName>
        <fullName evidence="1">Uncharacterized protein</fullName>
    </submittedName>
</protein>
<reference evidence="1 2" key="1">
    <citation type="journal article" date="2014" name="Nature">
        <title>An environmental bacterial taxon with a large and distinct metabolic repertoire.</title>
        <authorList>
            <person name="Wilson M.C."/>
            <person name="Mori T."/>
            <person name="Ruckert C."/>
            <person name="Uria A.R."/>
            <person name="Helf M.J."/>
            <person name="Takada K."/>
            <person name="Gernert C."/>
            <person name="Steffens U.A."/>
            <person name="Heycke N."/>
            <person name="Schmitt S."/>
            <person name="Rinke C."/>
            <person name="Helfrich E.J."/>
            <person name="Brachmann A.O."/>
            <person name="Gurgui C."/>
            <person name="Wakimoto T."/>
            <person name="Kracht M."/>
            <person name="Crusemann M."/>
            <person name="Hentschel U."/>
            <person name="Abe I."/>
            <person name="Matsunaga S."/>
            <person name="Kalinowski J."/>
            <person name="Takeyama H."/>
            <person name="Piel J."/>
        </authorList>
    </citation>
    <scope>NUCLEOTIDE SEQUENCE [LARGE SCALE GENOMIC DNA]</scope>
    <source>
        <strain evidence="2">TSY1</strain>
    </source>
</reference>
<dbReference type="EMBL" id="AZHW01001349">
    <property type="protein sequence ID" value="ETW92894.1"/>
    <property type="molecule type" value="Genomic_DNA"/>
</dbReference>
<evidence type="ECO:0000313" key="2">
    <source>
        <dbReference type="Proteomes" id="UP000019141"/>
    </source>
</evidence>
<evidence type="ECO:0000313" key="1">
    <source>
        <dbReference type="EMBL" id="ETW92894.1"/>
    </source>
</evidence>
<proteinExistence type="predicted"/>
<dbReference type="HOGENOM" id="CLU_2664225_0_0_7"/>
<organism evidence="1 2">
    <name type="scientific">Entotheonella factor</name>
    <dbReference type="NCBI Taxonomy" id="1429438"/>
    <lineage>
        <taxon>Bacteria</taxon>
        <taxon>Pseudomonadati</taxon>
        <taxon>Nitrospinota/Tectimicrobiota group</taxon>
        <taxon>Candidatus Tectimicrobiota</taxon>
        <taxon>Candidatus Entotheonellia</taxon>
        <taxon>Candidatus Entotheonellales</taxon>
        <taxon>Candidatus Entotheonellaceae</taxon>
        <taxon>Candidatus Entotheonella</taxon>
    </lineage>
</organism>
<comment type="caution">
    <text evidence="1">The sequence shown here is derived from an EMBL/GenBank/DDBJ whole genome shotgun (WGS) entry which is preliminary data.</text>
</comment>